<organism evidence="8">
    <name type="scientific">Eucalyptus grandis</name>
    <name type="common">Flooded gum</name>
    <dbReference type="NCBI Taxonomy" id="71139"/>
    <lineage>
        <taxon>Eukaryota</taxon>
        <taxon>Viridiplantae</taxon>
        <taxon>Streptophyta</taxon>
        <taxon>Embryophyta</taxon>
        <taxon>Tracheophyta</taxon>
        <taxon>Spermatophyta</taxon>
        <taxon>Magnoliopsida</taxon>
        <taxon>eudicotyledons</taxon>
        <taxon>Gunneridae</taxon>
        <taxon>Pentapetalae</taxon>
        <taxon>rosids</taxon>
        <taxon>malvids</taxon>
        <taxon>Myrtales</taxon>
        <taxon>Myrtaceae</taxon>
        <taxon>Myrtoideae</taxon>
        <taxon>Eucalypteae</taxon>
        <taxon>Eucalyptus</taxon>
    </lineage>
</organism>
<proteinExistence type="inferred from homology"/>
<name>A0A059AGS9_EUCGR</name>
<dbReference type="InterPro" id="IPR036322">
    <property type="entry name" value="WD40_repeat_dom_sf"/>
</dbReference>
<dbReference type="KEGG" id="egr:104422635"/>
<feature type="compositionally biased region" description="Low complexity" evidence="7">
    <location>
        <begin position="487"/>
        <end position="500"/>
    </location>
</feature>
<feature type="repeat" description="WD" evidence="6">
    <location>
        <begin position="147"/>
        <end position="182"/>
    </location>
</feature>
<dbReference type="InterPro" id="IPR020472">
    <property type="entry name" value="WD40_PAC1"/>
</dbReference>
<dbReference type="FunCoup" id="A0A059AGS9">
    <property type="interactions" value="1027"/>
</dbReference>
<dbReference type="InterPro" id="IPR001680">
    <property type="entry name" value="WD40_rpt"/>
</dbReference>
<evidence type="ECO:0000256" key="7">
    <source>
        <dbReference type="SAM" id="MobiDB-lite"/>
    </source>
</evidence>
<sequence length="512" mass="56407">MEIQSSSGSFFRSIRSRELTGFKVRKRPYVADSTAVMSEVGAVAVEHHGDETPPLALSFCQTSRYSYILAVTDEDGYVSLFDTRPKSSPSTSCRENADKARIGDWVAHQNAIFDICWIKEDTKILTASGDQTIRLWDVEKMKSTSVLMGHAGSVKSLCSHPTNSDLVVSGSRDGSFAIWDLRCQCNTRNRQGEFCIGPTYMVKGAHPSPRNKWVRRGKAASTSTTAVLYLKDEVSVATAGAVDSTVKFWDTRNLKAQITQTCPDTKSATEKVRRLHGVSSLSQDSNGVFLSASCMDNRIYLYNILQLEKGPVTSFSGCRIESFYVKSKISPDASHLLSGSSDGTGYIWQMNKPDAAPITLNSHDGEVSAVAWVPHEAGKLATCSDDYTVRVWNIKNKCCSTTRSPTAIRKRVMAIPTGECKRLLMTEDTKHVTKDPTPSSSEEESEQINFSSSITPPKFSTPEALKKKFASSSHYLEDYEKTPEATLKSPSSVLNPPSSVKRTIRDYFVSPS</sequence>
<dbReference type="OrthoDB" id="2096344at2759"/>
<feature type="repeat" description="WD" evidence="6">
    <location>
        <begin position="360"/>
        <end position="402"/>
    </location>
</feature>
<feature type="repeat" description="WD" evidence="6">
    <location>
        <begin position="105"/>
        <end position="146"/>
    </location>
</feature>
<dbReference type="InterPro" id="IPR051865">
    <property type="entry name" value="WD-repeat_CDT2_adapter"/>
</dbReference>
<dbReference type="GO" id="GO:0005634">
    <property type="term" value="C:nucleus"/>
    <property type="evidence" value="ECO:0000318"/>
    <property type="project" value="GO_Central"/>
</dbReference>
<evidence type="ECO:0000256" key="1">
    <source>
        <dbReference type="ARBA" id="ARBA00004906"/>
    </source>
</evidence>
<dbReference type="InParanoid" id="A0A059AGS9"/>
<dbReference type="EMBL" id="KK198762">
    <property type="protein sequence ID" value="KCW52924.1"/>
    <property type="molecule type" value="Genomic_DNA"/>
</dbReference>
<dbReference type="Gramene" id="KCW52924">
    <property type="protein sequence ID" value="KCW52924"/>
    <property type="gene ID" value="EUGRSUZ_J02238"/>
</dbReference>
<evidence type="ECO:0000256" key="2">
    <source>
        <dbReference type="ARBA" id="ARBA00022574"/>
    </source>
</evidence>
<keyword evidence="4" id="KW-0833">Ubl conjugation pathway</keyword>
<protein>
    <submittedName>
        <fullName evidence="8">Uncharacterized protein</fullName>
    </submittedName>
</protein>
<dbReference type="PROSITE" id="PS50082">
    <property type="entry name" value="WD_REPEATS_2"/>
    <property type="match status" value="3"/>
</dbReference>
<dbReference type="PROSITE" id="PS50294">
    <property type="entry name" value="WD_REPEATS_REGION"/>
    <property type="match status" value="3"/>
</dbReference>
<dbReference type="AlphaFoldDB" id="A0A059AGS9"/>
<dbReference type="InterPro" id="IPR015943">
    <property type="entry name" value="WD40/YVTN_repeat-like_dom_sf"/>
</dbReference>
<evidence type="ECO:0000256" key="3">
    <source>
        <dbReference type="ARBA" id="ARBA00022737"/>
    </source>
</evidence>
<feature type="region of interest" description="Disordered" evidence="7">
    <location>
        <begin position="426"/>
        <end position="460"/>
    </location>
</feature>
<dbReference type="STRING" id="71139.A0A059AGS9"/>
<dbReference type="eggNOG" id="KOG0321">
    <property type="taxonomic scope" value="Eukaryota"/>
</dbReference>
<reference evidence="8" key="1">
    <citation type="submission" date="2013-07" db="EMBL/GenBank/DDBJ databases">
        <title>The genome of Eucalyptus grandis.</title>
        <authorList>
            <person name="Schmutz J."/>
            <person name="Hayes R."/>
            <person name="Myburg A."/>
            <person name="Tuskan G."/>
            <person name="Grattapaglia D."/>
            <person name="Rokhsar D.S."/>
        </authorList>
    </citation>
    <scope>NUCLEOTIDE SEQUENCE</scope>
    <source>
        <tissue evidence="8">Leaf extractions</tissue>
    </source>
</reference>
<dbReference type="SMART" id="SM00320">
    <property type="entry name" value="WD40"/>
    <property type="match status" value="7"/>
</dbReference>
<keyword evidence="2 6" id="KW-0853">WD repeat</keyword>
<evidence type="ECO:0000313" key="8">
    <source>
        <dbReference type="EMBL" id="KCW52924.1"/>
    </source>
</evidence>
<dbReference type="PANTHER" id="PTHR22852:SF0">
    <property type="entry name" value="DENTICLELESS PROTEIN HOMOLOG"/>
    <property type="match status" value="1"/>
</dbReference>
<dbReference type="SUPFAM" id="SSF50978">
    <property type="entry name" value="WD40 repeat-like"/>
    <property type="match status" value="1"/>
</dbReference>
<accession>A0A059AGS9</accession>
<dbReference type="InterPro" id="IPR019775">
    <property type="entry name" value="WD40_repeat_CS"/>
</dbReference>
<dbReference type="Gene3D" id="2.130.10.10">
    <property type="entry name" value="YVTN repeat-like/Quinoprotein amine dehydrogenase"/>
    <property type="match status" value="2"/>
</dbReference>
<dbReference type="PRINTS" id="PR00320">
    <property type="entry name" value="GPROTEINBRPT"/>
</dbReference>
<evidence type="ECO:0000256" key="6">
    <source>
        <dbReference type="PROSITE-ProRule" id="PRU00221"/>
    </source>
</evidence>
<comment type="similarity">
    <text evidence="5">Belongs to the WD repeat cdt2 family.</text>
</comment>
<dbReference type="PANTHER" id="PTHR22852">
    <property type="entry name" value="LETHAL 2 DENTICLELESS PROTEIN RETINOIC ACID-REGULATED NUCLEAR MATRIX-ASSOCIATED PROTEIN"/>
    <property type="match status" value="1"/>
</dbReference>
<comment type="pathway">
    <text evidence="1">Protein modification; protein ubiquitination.</text>
</comment>
<dbReference type="GO" id="GO:0043161">
    <property type="term" value="P:proteasome-mediated ubiquitin-dependent protein catabolic process"/>
    <property type="evidence" value="ECO:0000318"/>
    <property type="project" value="GO_Central"/>
</dbReference>
<feature type="region of interest" description="Disordered" evidence="7">
    <location>
        <begin position="480"/>
        <end position="500"/>
    </location>
</feature>
<gene>
    <name evidence="8" type="ORF">EUGRSUZ_J02238</name>
</gene>
<keyword evidence="3" id="KW-0677">Repeat</keyword>
<dbReference type="GO" id="GO:0030674">
    <property type="term" value="F:protein-macromolecule adaptor activity"/>
    <property type="evidence" value="ECO:0000318"/>
    <property type="project" value="GO_Central"/>
</dbReference>
<dbReference type="OMA" id="DSRVHTY"/>
<dbReference type="Pfam" id="PF00400">
    <property type="entry name" value="WD40"/>
    <property type="match status" value="5"/>
</dbReference>
<evidence type="ECO:0000256" key="4">
    <source>
        <dbReference type="ARBA" id="ARBA00022786"/>
    </source>
</evidence>
<dbReference type="PROSITE" id="PS00678">
    <property type="entry name" value="WD_REPEATS_1"/>
    <property type="match status" value="2"/>
</dbReference>
<evidence type="ECO:0000256" key="5">
    <source>
        <dbReference type="ARBA" id="ARBA00038344"/>
    </source>
</evidence>